<evidence type="ECO:0000313" key="2">
    <source>
        <dbReference type="Proteomes" id="UP000688137"/>
    </source>
</evidence>
<reference evidence="1" key="1">
    <citation type="submission" date="2021-01" db="EMBL/GenBank/DDBJ databases">
        <authorList>
            <consortium name="Genoscope - CEA"/>
            <person name="William W."/>
        </authorList>
    </citation>
    <scope>NUCLEOTIDE SEQUENCE</scope>
</reference>
<comment type="caution">
    <text evidence="1">The sequence shown here is derived from an EMBL/GenBank/DDBJ whole genome shotgun (WGS) entry which is preliminary data.</text>
</comment>
<accession>A0A8S1KPQ6</accession>
<protein>
    <submittedName>
        <fullName evidence="1">Uncharacterized protein</fullName>
    </submittedName>
</protein>
<keyword evidence="2" id="KW-1185">Reference proteome</keyword>
<dbReference type="EMBL" id="CAJJDM010000021">
    <property type="protein sequence ID" value="CAD8055102.1"/>
    <property type="molecule type" value="Genomic_DNA"/>
</dbReference>
<dbReference type="Proteomes" id="UP000688137">
    <property type="component" value="Unassembled WGS sequence"/>
</dbReference>
<evidence type="ECO:0000313" key="1">
    <source>
        <dbReference type="EMBL" id="CAD8055102.1"/>
    </source>
</evidence>
<sequence>MMIFALEDPTKNKNDRSSIIKGFVINIKLQICLKIQQDIENLVYDIYGLGLSMTRSLDNKINSWKGEIERSEISQFIVEEGDWEYLSILK</sequence>
<proteinExistence type="predicted"/>
<name>A0A8S1KPQ6_PARPR</name>
<gene>
    <name evidence="1" type="ORF">PPRIM_AZ9-3.1.T0230008</name>
</gene>
<dbReference type="AlphaFoldDB" id="A0A8S1KPQ6"/>
<organism evidence="1 2">
    <name type="scientific">Paramecium primaurelia</name>
    <dbReference type="NCBI Taxonomy" id="5886"/>
    <lineage>
        <taxon>Eukaryota</taxon>
        <taxon>Sar</taxon>
        <taxon>Alveolata</taxon>
        <taxon>Ciliophora</taxon>
        <taxon>Intramacronucleata</taxon>
        <taxon>Oligohymenophorea</taxon>
        <taxon>Peniculida</taxon>
        <taxon>Parameciidae</taxon>
        <taxon>Paramecium</taxon>
    </lineage>
</organism>